<comment type="pathway">
    <text evidence="1 7">Cell wall biogenesis; peptidoglycan biosynthesis.</text>
</comment>
<keyword evidence="2" id="KW-0808">Transferase</keyword>
<reference evidence="11 12" key="1">
    <citation type="submission" date="2020-08" db="EMBL/GenBank/DDBJ databases">
        <title>Genome public.</title>
        <authorList>
            <person name="Liu C."/>
            <person name="Sun Q."/>
        </authorList>
    </citation>
    <scope>NUCLEOTIDE SEQUENCE [LARGE SCALE GENOMIC DNA]</scope>
    <source>
        <strain evidence="11 12">M2</strain>
    </source>
</reference>
<dbReference type="Proteomes" id="UP000641741">
    <property type="component" value="Unassembled WGS sequence"/>
</dbReference>
<evidence type="ECO:0000256" key="7">
    <source>
        <dbReference type="PROSITE-ProRule" id="PRU01373"/>
    </source>
</evidence>
<dbReference type="SUPFAM" id="SSF141523">
    <property type="entry name" value="L,D-transpeptidase catalytic domain-like"/>
    <property type="match status" value="1"/>
</dbReference>
<dbReference type="EMBL" id="JACOPK010000008">
    <property type="protein sequence ID" value="MBC5696150.1"/>
    <property type="molecule type" value="Genomic_DNA"/>
</dbReference>
<dbReference type="Pfam" id="PF22599">
    <property type="entry name" value="SecDF_P1_head"/>
    <property type="match status" value="1"/>
</dbReference>
<feature type="domain" description="SLH" evidence="9">
    <location>
        <begin position="245"/>
        <end position="307"/>
    </location>
</feature>
<keyword evidence="3" id="KW-0677">Repeat</keyword>
<comment type="caution">
    <text evidence="11">The sequence shown here is derived from an EMBL/GenBank/DDBJ whole genome shotgun (WGS) entry which is preliminary data.</text>
</comment>
<dbReference type="PANTHER" id="PTHR30582">
    <property type="entry name" value="L,D-TRANSPEPTIDASE"/>
    <property type="match status" value="1"/>
</dbReference>
<evidence type="ECO:0000259" key="10">
    <source>
        <dbReference type="PROSITE" id="PS52029"/>
    </source>
</evidence>
<organism evidence="11 12">
    <name type="scientific">Agathobaculum hominis</name>
    <dbReference type="NCBI Taxonomy" id="2763014"/>
    <lineage>
        <taxon>Bacteria</taxon>
        <taxon>Bacillati</taxon>
        <taxon>Bacillota</taxon>
        <taxon>Clostridia</taxon>
        <taxon>Eubacteriales</taxon>
        <taxon>Butyricicoccaceae</taxon>
        <taxon>Agathobaculum</taxon>
    </lineage>
</organism>
<keyword evidence="4 7" id="KW-0133">Cell shape</keyword>
<feature type="domain" description="SLH" evidence="9">
    <location>
        <begin position="367"/>
        <end position="430"/>
    </location>
</feature>
<dbReference type="InterPro" id="IPR054384">
    <property type="entry name" value="SecDF_P1_head"/>
</dbReference>
<evidence type="ECO:0000256" key="2">
    <source>
        <dbReference type="ARBA" id="ARBA00022679"/>
    </source>
</evidence>
<evidence type="ECO:0000256" key="5">
    <source>
        <dbReference type="ARBA" id="ARBA00022984"/>
    </source>
</evidence>
<dbReference type="Pfam" id="PF00395">
    <property type="entry name" value="SLH"/>
    <property type="match status" value="2"/>
</dbReference>
<dbReference type="InterPro" id="IPR050979">
    <property type="entry name" value="LD-transpeptidase"/>
</dbReference>
<keyword evidence="5 7" id="KW-0573">Peptidoglycan synthesis</keyword>
<sequence>MLLSPAYAAESGASDSTADAAVATAAEAQSVKLVFASDKTLTDANGDTVKEIFKSRLDALGYKDYTLTVADDGSTITVEFPASVQVSHLADYLVQPAAFSASDADGKVWLTNEDLKQVTSTKGSKDGTGCVVLTLTTRGRQSLKEATAAIADRDSDKKLYIKMDGQTIASPTISSKIDSSSVNIENNFTEQVAENYALLLNAGALPVTLTVSSAPAASDTPLDGDGDTDNTGNTDHGSAETPSAPSDTEFADMKGHWAESALRKGIELGLLKGSNGKMLPNDPVRGSEALTILNRALGASQQDSTASLAASQQDQWYTAELGKAIHLNLINANDSRNFGNAATRAEAFVYIARAFVYDRAESGADELSIFTDTGSMTDEQRQAAAALVASGIIKGDTATTLAPNKKLTRAEFVTMITRIAGNISSEYTGAAGGSIVSGDTDLSVSNLTGDVIFSAPVHSVKLSDVSTPNRIVLKGCDNVTLTADGQAGMSTLAADPADSASITFGDTVSTSNLVIAGDGGYVSFNGKADNIEITASNRVIDLSGMDATSLTVTGRGNTINLGGSVGAVSIEGSAKNTRLSVNSTVDSLLAAGYGSTIGGTGKANSLELRAAGCDVTLACDSKVDNIDAGIKNVTINIGVPTKVTAGGSLVSQATFSGVDGTKICKAQWYQDGKPLSGLTNDKFELSNGKVSKHTTYFTFTKNMKTSVTTGLKLTYVNPSTGETEEIYAEKTVPIENYSNEWYQQRDVKRVLNLVSSTYRGNYTTSYAVNNDYKAYEKETWVNAKGYSSNSNYLVWINRAYQHVNVFTGSKGSWKLTKSFVVGTGAPGTETPVGVTRVTYKLKAGWTTSTYTVRPVVGFYPDTGYAFHSRLCTPNTDKEYDFSSGYPVSHGCVRMQKKDVNWIYDNVPIGSTVVIF</sequence>
<name>A0ABR7GPA9_9FIRM</name>
<dbReference type="Gene3D" id="3.30.1360.200">
    <property type="match status" value="1"/>
</dbReference>
<evidence type="ECO:0000313" key="11">
    <source>
        <dbReference type="EMBL" id="MBC5696150.1"/>
    </source>
</evidence>
<protein>
    <submittedName>
        <fullName evidence="11">S-layer homology domain-containing protein</fullName>
    </submittedName>
</protein>
<evidence type="ECO:0000256" key="1">
    <source>
        <dbReference type="ARBA" id="ARBA00004752"/>
    </source>
</evidence>
<evidence type="ECO:0000256" key="4">
    <source>
        <dbReference type="ARBA" id="ARBA00022960"/>
    </source>
</evidence>
<evidence type="ECO:0000259" key="9">
    <source>
        <dbReference type="PROSITE" id="PS51272"/>
    </source>
</evidence>
<dbReference type="Pfam" id="PF03734">
    <property type="entry name" value="YkuD"/>
    <property type="match status" value="1"/>
</dbReference>
<feature type="active site" description="Nucleophile" evidence="7">
    <location>
        <position position="891"/>
    </location>
</feature>
<dbReference type="CDD" id="cd16913">
    <property type="entry name" value="YkuD_like"/>
    <property type="match status" value="1"/>
</dbReference>
<evidence type="ECO:0000256" key="8">
    <source>
        <dbReference type="SAM" id="MobiDB-lite"/>
    </source>
</evidence>
<gene>
    <name evidence="11" type="ORF">H8S02_09355</name>
</gene>
<feature type="active site" description="Proton donor/acceptor" evidence="7">
    <location>
        <position position="867"/>
    </location>
</feature>
<dbReference type="InterPro" id="IPR001119">
    <property type="entry name" value="SLH_dom"/>
</dbReference>
<feature type="region of interest" description="Disordered" evidence="8">
    <location>
        <begin position="216"/>
        <end position="250"/>
    </location>
</feature>
<dbReference type="Gene3D" id="2.40.440.10">
    <property type="entry name" value="L,D-transpeptidase catalytic domain-like"/>
    <property type="match status" value="1"/>
</dbReference>
<evidence type="ECO:0000256" key="6">
    <source>
        <dbReference type="ARBA" id="ARBA00023316"/>
    </source>
</evidence>
<dbReference type="PANTHER" id="PTHR30582:SF2">
    <property type="entry name" value="L,D-TRANSPEPTIDASE YCIB-RELATED"/>
    <property type="match status" value="1"/>
</dbReference>
<evidence type="ECO:0000256" key="3">
    <source>
        <dbReference type="ARBA" id="ARBA00022737"/>
    </source>
</evidence>
<dbReference type="RefSeq" id="WP_186970302.1">
    <property type="nucleotide sequence ID" value="NZ_JACOPK010000008.1"/>
</dbReference>
<evidence type="ECO:0000313" key="12">
    <source>
        <dbReference type="Proteomes" id="UP000641741"/>
    </source>
</evidence>
<dbReference type="PROSITE" id="PS52029">
    <property type="entry name" value="LD_TPASE"/>
    <property type="match status" value="1"/>
</dbReference>
<dbReference type="InterPro" id="IPR005490">
    <property type="entry name" value="LD_TPept_cat_dom"/>
</dbReference>
<proteinExistence type="predicted"/>
<keyword evidence="6 7" id="KW-0961">Cell wall biogenesis/degradation</keyword>
<dbReference type="InterPro" id="IPR038063">
    <property type="entry name" value="Transpep_catalytic_dom"/>
</dbReference>
<keyword evidence="12" id="KW-1185">Reference proteome</keyword>
<dbReference type="PROSITE" id="PS51272">
    <property type="entry name" value="SLH"/>
    <property type="match status" value="2"/>
</dbReference>
<feature type="domain" description="L,D-TPase catalytic" evidence="10">
    <location>
        <begin position="792"/>
        <end position="915"/>
    </location>
</feature>
<accession>A0ABR7GPA9</accession>